<dbReference type="OrthoDB" id="5844513at2759"/>
<dbReference type="Proteomes" id="UP000784294">
    <property type="component" value="Unassembled WGS sequence"/>
</dbReference>
<keyword evidence="2" id="KW-1185">Reference proteome</keyword>
<dbReference type="GO" id="GO:0004812">
    <property type="term" value="F:aminoacyl-tRNA ligase activity"/>
    <property type="evidence" value="ECO:0007669"/>
    <property type="project" value="InterPro"/>
</dbReference>
<evidence type="ECO:0000313" key="2">
    <source>
        <dbReference type="Proteomes" id="UP000784294"/>
    </source>
</evidence>
<proteinExistence type="predicted"/>
<dbReference type="GO" id="GO:0005524">
    <property type="term" value="F:ATP binding"/>
    <property type="evidence" value="ECO:0007669"/>
    <property type="project" value="InterPro"/>
</dbReference>
<dbReference type="InterPro" id="IPR009080">
    <property type="entry name" value="tRNAsynth_Ia_anticodon-bd"/>
</dbReference>
<dbReference type="Gene3D" id="1.10.730.10">
    <property type="entry name" value="Isoleucyl-tRNA Synthetase, Domain 1"/>
    <property type="match status" value="1"/>
</dbReference>
<dbReference type="EMBL" id="CAAALY010060857">
    <property type="protein sequence ID" value="VEL23236.1"/>
    <property type="molecule type" value="Genomic_DNA"/>
</dbReference>
<dbReference type="SUPFAM" id="SSF47323">
    <property type="entry name" value="Anticodon-binding domain of a subclass of class I aminoacyl-tRNA synthetases"/>
    <property type="match status" value="1"/>
</dbReference>
<dbReference type="AlphaFoldDB" id="A0A448WYE2"/>
<protein>
    <submittedName>
        <fullName evidence="1">Uncharacterized protein</fullName>
    </submittedName>
</protein>
<dbReference type="GO" id="GO:0006418">
    <property type="term" value="P:tRNA aminoacylation for protein translation"/>
    <property type="evidence" value="ECO:0007669"/>
    <property type="project" value="InterPro"/>
</dbReference>
<reference evidence="1" key="1">
    <citation type="submission" date="2018-11" db="EMBL/GenBank/DDBJ databases">
        <authorList>
            <consortium name="Pathogen Informatics"/>
        </authorList>
    </citation>
    <scope>NUCLEOTIDE SEQUENCE</scope>
</reference>
<sequence>MLSSLDSLPNDFDQFWYHQVQPHLALGRLMTTVREANAFITRHEPWHLPLGGSNLENRLMPGTREVVLSVVLEALRLASYLLSPATPRLAVRLLTRLGYLTTKKQIAQSVIVAKTDFNRLPAATEGSVHSSHTFAFDRFRNLGPSLEGPFLLRF</sequence>
<accession>A0A448WYE2</accession>
<organism evidence="1 2">
    <name type="scientific">Protopolystoma xenopodis</name>
    <dbReference type="NCBI Taxonomy" id="117903"/>
    <lineage>
        <taxon>Eukaryota</taxon>
        <taxon>Metazoa</taxon>
        <taxon>Spiralia</taxon>
        <taxon>Lophotrochozoa</taxon>
        <taxon>Platyhelminthes</taxon>
        <taxon>Monogenea</taxon>
        <taxon>Polyopisthocotylea</taxon>
        <taxon>Polystomatidea</taxon>
        <taxon>Polystomatidae</taxon>
        <taxon>Protopolystoma</taxon>
    </lineage>
</organism>
<name>A0A448WYE2_9PLAT</name>
<evidence type="ECO:0000313" key="1">
    <source>
        <dbReference type="EMBL" id="VEL23236.1"/>
    </source>
</evidence>
<comment type="caution">
    <text evidence="1">The sequence shown here is derived from an EMBL/GenBank/DDBJ whole genome shotgun (WGS) entry which is preliminary data.</text>
</comment>
<gene>
    <name evidence="1" type="ORF">PXEA_LOCUS16676</name>
</gene>